<accession>A0A238IXW5</accession>
<evidence type="ECO:0000256" key="1">
    <source>
        <dbReference type="ARBA" id="ARBA00004370"/>
    </source>
</evidence>
<name>A0A238IXW5_9RHOB</name>
<keyword evidence="2" id="KW-0547">Nucleotide-binding</keyword>
<dbReference type="Gene3D" id="3.40.50.300">
    <property type="entry name" value="P-loop containing nucleotide triphosphate hydrolases"/>
    <property type="match status" value="1"/>
</dbReference>
<dbReference type="RefSeq" id="WP_093973299.1">
    <property type="nucleotide sequence ID" value="NZ_FXXQ01000003.1"/>
</dbReference>
<reference evidence="7 8" key="1">
    <citation type="submission" date="2017-05" db="EMBL/GenBank/DDBJ databases">
        <authorList>
            <person name="Song R."/>
            <person name="Chenine A.L."/>
            <person name="Ruprecht R.M."/>
        </authorList>
    </citation>
    <scope>NUCLEOTIDE SEQUENCE [LARGE SCALE GENOMIC DNA]</scope>
    <source>
        <strain evidence="7 8">CECT 8489</strain>
    </source>
</reference>
<organism evidence="7 8">
    <name type="scientific">Boseongicola aestuarii</name>
    <dbReference type="NCBI Taxonomy" id="1470561"/>
    <lineage>
        <taxon>Bacteria</taxon>
        <taxon>Pseudomonadati</taxon>
        <taxon>Pseudomonadota</taxon>
        <taxon>Alphaproteobacteria</taxon>
        <taxon>Rhodobacterales</taxon>
        <taxon>Paracoccaceae</taxon>
        <taxon>Boseongicola</taxon>
    </lineage>
</organism>
<dbReference type="OrthoDB" id="7927795at2"/>
<dbReference type="Pfam" id="PF00350">
    <property type="entry name" value="Dynamin_N"/>
    <property type="match status" value="1"/>
</dbReference>
<dbReference type="Proteomes" id="UP000201838">
    <property type="component" value="Unassembled WGS sequence"/>
</dbReference>
<evidence type="ECO:0000256" key="3">
    <source>
        <dbReference type="ARBA" id="ARBA00022801"/>
    </source>
</evidence>
<evidence type="ECO:0000313" key="7">
    <source>
        <dbReference type="EMBL" id="SMX23329.1"/>
    </source>
</evidence>
<dbReference type="AlphaFoldDB" id="A0A238IXW5"/>
<dbReference type="GO" id="GO:0003924">
    <property type="term" value="F:GTPase activity"/>
    <property type="evidence" value="ECO:0007669"/>
    <property type="project" value="InterPro"/>
</dbReference>
<evidence type="ECO:0000313" key="8">
    <source>
        <dbReference type="Proteomes" id="UP000201838"/>
    </source>
</evidence>
<keyword evidence="5" id="KW-0472">Membrane</keyword>
<feature type="domain" description="Dynamin N-terminal" evidence="6">
    <location>
        <begin position="72"/>
        <end position="299"/>
    </location>
</feature>
<dbReference type="PANTHER" id="PTHR10465:SF0">
    <property type="entry name" value="SARCALUMENIN"/>
    <property type="match status" value="1"/>
</dbReference>
<sequence length="689" mass="76784">MKVDTRIMEEGAAPAAGNAHLLGRGFEGLEPYLQKSRDLRQALVALGKMGDKSTNRTARRLHHQLKHAEPSVTMIGQVKAGKTSLVNAMVGFPDLLPADVNPWTSVVTSLHLNPHVSQDENRASFRFFDMEEWSRLLDRGGRIGELAARAGAEDELEKVREQVIEMREKSRERLGDKFELLLGQQHDYGYFDNELIERYVCLGDDFEDDFETSQAQGRFADITKSAEIFMHRPEMPMPLCIRDTPGVNDTFMIREQITIRAIRESRICVVVLAAHQALSSVDMALIRLIANVKSREVIIAVNRCDELSDPLTQIPQIRNSIRKTLSEHDGPKDAQIIFSSAYCATAALTGNIDAIDAETLEALTAWAVEDGRVTDPDALTPEELLWDISGLPSIYAALSERISDGAGQDMLDRIAKSAMNLANGLNAAHQVVSRRESDIGLPPLEKGQLESELKRIEADSIAAMNAAFETTIQEFQKRLERSHRSFLERATGSLLKHLEENGESEVWEYDPSGLRILLRTAYQVFGRKAQKTTKDLLIETAETYASVYFRLFDVAEEDFGIEAPTPPSVPSPVLLGQTIALDLKGTWWSRWWHKRRGFRSFATEFADMIKSETDPIVESLSGAHAESIREASLQELREFMAEQRLLLTRLSEEADNAPGGAAALLDAEGTAIKRAQLKQTMATLTEIAA</sequence>
<protein>
    <submittedName>
        <fullName evidence="7">GTP-binding protein Der</fullName>
    </submittedName>
</protein>
<dbReference type="PANTHER" id="PTHR10465">
    <property type="entry name" value="TRANSMEMBRANE GTPASE FZO1"/>
    <property type="match status" value="1"/>
</dbReference>
<gene>
    <name evidence="7" type="ORF">BOA8489_01434</name>
</gene>
<evidence type="ECO:0000259" key="6">
    <source>
        <dbReference type="Pfam" id="PF00350"/>
    </source>
</evidence>
<dbReference type="InterPro" id="IPR027094">
    <property type="entry name" value="Mitofusin_fam"/>
</dbReference>
<dbReference type="SUPFAM" id="SSF52540">
    <property type="entry name" value="P-loop containing nucleoside triphosphate hydrolases"/>
    <property type="match status" value="1"/>
</dbReference>
<dbReference type="GO" id="GO:0005525">
    <property type="term" value="F:GTP binding"/>
    <property type="evidence" value="ECO:0007669"/>
    <property type="project" value="UniProtKB-KW"/>
</dbReference>
<comment type="subcellular location">
    <subcellularLocation>
        <location evidence="1">Membrane</location>
    </subcellularLocation>
</comment>
<keyword evidence="8" id="KW-1185">Reference proteome</keyword>
<keyword evidence="3" id="KW-0378">Hydrolase</keyword>
<dbReference type="InterPro" id="IPR027417">
    <property type="entry name" value="P-loop_NTPase"/>
</dbReference>
<dbReference type="GO" id="GO:0016020">
    <property type="term" value="C:membrane"/>
    <property type="evidence" value="ECO:0007669"/>
    <property type="project" value="UniProtKB-SubCell"/>
</dbReference>
<dbReference type="InterPro" id="IPR045063">
    <property type="entry name" value="Dynamin_N"/>
</dbReference>
<keyword evidence="4" id="KW-0342">GTP-binding</keyword>
<evidence type="ECO:0000256" key="5">
    <source>
        <dbReference type="ARBA" id="ARBA00023136"/>
    </source>
</evidence>
<evidence type="ECO:0000256" key="4">
    <source>
        <dbReference type="ARBA" id="ARBA00023134"/>
    </source>
</evidence>
<dbReference type="EMBL" id="FXXQ01000003">
    <property type="protein sequence ID" value="SMX23329.1"/>
    <property type="molecule type" value="Genomic_DNA"/>
</dbReference>
<proteinExistence type="predicted"/>
<evidence type="ECO:0000256" key="2">
    <source>
        <dbReference type="ARBA" id="ARBA00022741"/>
    </source>
</evidence>